<reference evidence="1" key="2">
    <citation type="submission" date="2023-02" db="EMBL/GenBank/DDBJ databases">
        <authorList>
            <person name="Rayyan A."/>
            <person name="Meyer T."/>
            <person name="Kyndt J.A."/>
        </authorList>
    </citation>
    <scope>NUCLEOTIDE SEQUENCE</scope>
    <source>
        <strain evidence="1">DSM 9987</strain>
    </source>
</reference>
<keyword evidence="2" id="KW-1185">Reference proteome</keyword>
<evidence type="ECO:0008006" key="3">
    <source>
        <dbReference type="Google" id="ProtNLM"/>
    </source>
</evidence>
<proteinExistence type="predicted"/>
<gene>
    <name evidence="1" type="ORF">PQJ73_11615</name>
</gene>
<dbReference type="EMBL" id="JAQQLI010000015">
    <property type="protein sequence ID" value="MDC7786329.1"/>
    <property type="molecule type" value="Genomic_DNA"/>
</dbReference>
<dbReference type="Gene3D" id="3.40.50.2000">
    <property type="entry name" value="Glycogen Phosphorylase B"/>
    <property type="match status" value="1"/>
</dbReference>
<evidence type="ECO:0000313" key="2">
    <source>
        <dbReference type="Proteomes" id="UP001165652"/>
    </source>
</evidence>
<reference evidence="1" key="1">
    <citation type="journal article" date="2023" name="Microbiol Resour">
        <title>Genome Sequences of Rhodoplanes serenus and Two Thermotolerant Strains, Rhodoplanes tepidamans and 'Rhodoplanes cryptolactis,' Further Refine the Genus.</title>
        <authorList>
            <person name="Rayyan A.A."/>
            <person name="Kyndt J.A."/>
        </authorList>
    </citation>
    <scope>NUCLEOTIDE SEQUENCE</scope>
    <source>
        <strain evidence="1">DSM 9987</strain>
    </source>
</reference>
<dbReference type="SUPFAM" id="SSF53756">
    <property type="entry name" value="UDP-Glycosyltransferase/glycogen phosphorylase"/>
    <property type="match status" value="1"/>
</dbReference>
<evidence type="ECO:0000313" key="1">
    <source>
        <dbReference type="EMBL" id="MDC7786329.1"/>
    </source>
</evidence>
<organism evidence="1 2">
    <name type="scientific">Rhodoplanes tepidamans</name>
    <name type="common">Rhodoplanes cryptolactis</name>
    <dbReference type="NCBI Taxonomy" id="200616"/>
    <lineage>
        <taxon>Bacteria</taxon>
        <taxon>Pseudomonadati</taxon>
        <taxon>Pseudomonadota</taxon>
        <taxon>Alphaproteobacteria</taxon>
        <taxon>Hyphomicrobiales</taxon>
        <taxon>Nitrobacteraceae</taxon>
        <taxon>Rhodoplanes</taxon>
    </lineage>
</organism>
<accession>A0ABT5J9P6</accession>
<name>A0ABT5J9P6_RHOTP</name>
<comment type="caution">
    <text evidence="1">The sequence shown here is derived from an EMBL/GenBank/DDBJ whole genome shotgun (WGS) entry which is preliminary data.</text>
</comment>
<dbReference type="RefSeq" id="WP_272777175.1">
    <property type="nucleotide sequence ID" value="NZ_JAQQLI010000015.1"/>
</dbReference>
<protein>
    <recommendedName>
        <fullName evidence="3">Glycosyltransferase</fullName>
    </recommendedName>
</protein>
<sequence>MNLLYLPIHEVLEFDDLRLFKALGHTAFSTGPFGRPGFASALRGAEHDLGSPEHHDAFVRQPPAFHGGIPILAPAFLDRFDVIVANQDPRFVTHNAAALAGRHVIWRTVGQARRLTERSVWKAGRDLFVVRCSNREAQMPGFLPTDAVVPFAKHPADHGPWAGAGGRILTFFNTIGRGDAIPGDADYAAIVAGFDADLYGPGNDGLSAARGFAPPDLQAALFRRCGAYLYVHSELACYTLNLIEALMSGVPVVAPSARFVARRARDANWHARRYEVPEILAGGAGLLYDSVEEARLQLRAVLDGTIDIAAMSARARARAVALFSADRIAPLWAETLARAVAAPPFRAGGHATVLGLRARHLWQRVRRLPGLPASLPGLTGRVDSQHQAR</sequence>
<dbReference type="Proteomes" id="UP001165652">
    <property type="component" value="Unassembled WGS sequence"/>
</dbReference>